<reference evidence="7" key="1">
    <citation type="submission" date="2022-08" db="EMBL/GenBank/DDBJ databases">
        <authorList>
            <person name="Li F."/>
        </authorList>
    </citation>
    <scope>NUCLEOTIDE SEQUENCE</scope>
    <source>
        <strain evidence="7">MQZ15Z-1</strain>
    </source>
</reference>
<dbReference type="AlphaFoldDB" id="A0A9X2PG01"/>
<feature type="active site" evidence="4">
    <location>
        <position position="20"/>
    </location>
</feature>
<dbReference type="PROSITE" id="PS51160">
    <property type="entry name" value="ACYLPHOSPHATASE_3"/>
    <property type="match status" value="1"/>
</dbReference>
<evidence type="ECO:0000313" key="7">
    <source>
        <dbReference type="EMBL" id="MCS0496684.1"/>
    </source>
</evidence>
<dbReference type="SUPFAM" id="SSF54975">
    <property type="entry name" value="Acylphosphatase/BLUF domain-like"/>
    <property type="match status" value="1"/>
</dbReference>
<evidence type="ECO:0000259" key="6">
    <source>
        <dbReference type="PROSITE" id="PS51160"/>
    </source>
</evidence>
<comment type="catalytic activity">
    <reaction evidence="3 4">
        <text>an acyl phosphate + H2O = a carboxylate + phosphate + H(+)</text>
        <dbReference type="Rhea" id="RHEA:14965"/>
        <dbReference type="ChEBI" id="CHEBI:15377"/>
        <dbReference type="ChEBI" id="CHEBI:15378"/>
        <dbReference type="ChEBI" id="CHEBI:29067"/>
        <dbReference type="ChEBI" id="CHEBI:43474"/>
        <dbReference type="ChEBI" id="CHEBI:59918"/>
        <dbReference type="EC" id="3.6.1.7"/>
    </reaction>
</comment>
<name>A0A9X2PG01_9HYPH</name>
<keyword evidence="8" id="KW-1185">Reference proteome</keyword>
<evidence type="ECO:0000256" key="2">
    <source>
        <dbReference type="ARBA" id="ARBA00012150"/>
    </source>
</evidence>
<dbReference type="Proteomes" id="UP001151088">
    <property type="component" value="Unassembled WGS sequence"/>
</dbReference>
<dbReference type="EMBL" id="JANTHZ010000007">
    <property type="protein sequence ID" value="MCS0496684.1"/>
    <property type="molecule type" value="Genomic_DNA"/>
</dbReference>
<dbReference type="RefSeq" id="WP_258733837.1">
    <property type="nucleotide sequence ID" value="NZ_JANTHZ010000007.1"/>
</dbReference>
<evidence type="ECO:0000256" key="5">
    <source>
        <dbReference type="RuleBase" id="RU004168"/>
    </source>
</evidence>
<accession>A0A9X2PG01</accession>
<dbReference type="Pfam" id="PF00708">
    <property type="entry name" value="Acylphosphatase"/>
    <property type="match status" value="1"/>
</dbReference>
<keyword evidence="4" id="KW-0378">Hydrolase</keyword>
<dbReference type="PANTHER" id="PTHR47268">
    <property type="entry name" value="ACYLPHOSPHATASE"/>
    <property type="match status" value="1"/>
</dbReference>
<feature type="domain" description="Acylphosphatase-like" evidence="6">
    <location>
        <begin position="5"/>
        <end position="95"/>
    </location>
</feature>
<dbReference type="GO" id="GO:0003998">
    <property type="term" value="F:acylphosphatase activity"/>
    <property type="evidence" value="ECO:0007669"/>
    <property type="project" value="UniProtKB-EC"/>
</dbReference>
<protein>
    <recommendedName>
        <fullName evidence="2 4">acylphosphatase</fullName>
        <ecNumber evidence="2 4">3.6.1.7</ecNumber>
    </recommendedName>
</protein>
<dbReference type="InterPro" id="IPR020456">
    <property type="entry name" value="Acylphosphatase"/>
</dbReference>
<dbReference type="PRINTS" id="PR00112">
    <property type="entry name" value="ACYLPHPHTASE"/>
</dbReference>
<comment type="similarity">
    <text evidence="1 5">Belongs to the acylphosphatase family.</text>
</comment>
<proteinExistence type="inferred from homology"/>
<comment type="caution">
    <text evidence="7">The sequence shown here is derived from an EMBL/GenBank/DDBJ whole genome shotgun (WGS) entry which is preliminary data.</text>
</comment>
<evidence type="ECO:0000256" key="4">
    <source>
        <dbReference type="PROSITE-ProRule" id="PRU00520"/>
    </source>
</evidence>
<dbReference type="InterPro" id="IPR036046">
    <property type="entry name" value="Acylphosphatase-like_dom_sf"/>
</dbReference>
<dbReference type="Gene3D" id="3.30.70.100">
    <property type="match status" value="1"/>
</dbReference>
<sequence>MTPQATRLIIHGRVQGVGYRAWLADRARREGHAGWVRNRREGTVEALIHATPESLAAFVEACRAGPPSARVTNIEVIGEPPTQGGIIAGDFAVLPTL</sequence>
<feature type="active site" evidence="4">
    <location>
        <position position="38"/>
    </location>
</feature>
<dbReference type="InterPro" id="IPR001792">
    <property type="entry name" value="Acylphosphatase-like_dom"/>
</dbReference>
<dbReference type="PANTHER" id="PTHR47268:SF4">
    <property type="entry name" value="ACYLPHOSPHATASE"/>
    <property type="match status" value="1"/>
</dbReference>
<organism evidence="7 8">
    <name type="scientific">Ancylobacter mangrovi</name>
    <dbReference type="NCBI Taxonomy" id="2972472"/>
    <lineage>
        <taxon>Bacteria</taxon>
        <taxon>Pseudomonadati</taxon>
        <taxon>Pseudomonadota</taxon>
        <taxon>Alphaproteobacteria</taxon>
        <taxon>Hyphomicrobiales</taxon>
        <taxon>Xanthobacteraceae</taxon>
        <taxon>Ancylobacter</taxon>
    </lineage>
</organism>
<evidence type="ECO:0000256" key="1">
    <source>
        <dbReference type="ARBA" id="ARBA00005614"/>
    </source>
</evidence>
<dbReference type="EC" id="3.6.1.7" evidence="2 4"/>
<evidence type="ECO:0000256" key="3">
    <source>
        <dbReference type="ARBA" id="ARBA00047645"/>
    </source>
</evidence>
<evidence type="ECO:0000313" key="8">
    <source>
        <dbReference type="Proteomes" id="UP001151088"/>
    </source>
</evidence>
<gene>
    <name evidence="7" type="ORF">NVS89_16400</name>
</gene>